<dbReference type="SMART" id="SM00574">
    <property type="entry name" value="POX"/>
    <property type="match status" value="1"/>
</dbReference>
<dbReference type="GO" id="GO:0006355">
    <property type="term" value="P:regulation of DNA-templated transcription"/>
    <property type="evidence" value="ECO:0007669"/>
    <property type="project" value="InterPro"/>
</dbReference>
<dbReference type="Pfam" id="PF05920">
    <property type="entry name" value="Homeobox_KN"/>
    <property type="match status" value="1"/>
</dbReference>
<dbReference type="Proteomes" id="UP000807159">
    <property type="component" value="Chromosome 9"/>
</dbReference>
<feature type="region of interest" description="Disordered" evidence="9">
    <location>
        <begin position="704"/>
        <end position="725"/>
    </location>
</feature>
<accession>A0A8T2Y2Z1</accession>
<reference evidence="11" key="1">
    <citation type="journal article" date="2021" name="J. Hered.">
        <title>Genome Assembly of Salicaceae Populus deltoides (Eastern Cottonwood) I-69 Based on Nanopore Sequencing and Hi-C Technologies.</title>
        <authorList>
            <person name="Bai S."/>
            <person name="Wu H."/>
            <person name="Zhang J."/>
            <person name="Pan Z."/>
            <person name="Zhao W."/>
            <person name="Li Z."/>
            <person name="Tong C."/>
        </authorList>
    </citation>
    <scope>NUCLEOTIDE SEQUENCE</scope>
    <source>
        <tissue evidence="11">Leaf</tissue>
    </source>
</reference>
<comment type="similarity">
    <text evidence="2">Belongs to the TALE/BELL homeobox family.</text>
</comment>
<evidence type="ECO:0000256" key="3">
    <source>
        <dbReference type="ARBA" id="ARBA00023015"/>
    </source>
</evidence>
<dbReference type="GO" id="GO:0005634">
    <property type="term" value="C:nucleus"/>
    <property type="evidence" value="ECO:0007669"/>
    <property type="project" value="UniProtKB-SubCell"/>
</dbReference>
<proteinExistence type="inferred from homology"/>
<dbReference type="InterPro" id="IPR009057">
    <property type="entry name" value="Homeodomain-like_sf"/>
</dbReference>
<gene>
    <name evidence="11" type="ORF">H0E87_018087</name>
</gene>
<feature type="compositionally biased region" description="Low complexity" evidence="9">
    <location>
        <begin position="741"/>
        <end position="750"/>
    </location>
</feature>
<evidence type="ECO:0000256" key="9">
    <source>
        <dbReference type="SAM" id="MobiDB-lite"/>
    </source>
</evidence>
<keyword evidence="4 8" id="KW-0238">DNA-binding</keyword>
<dbReference type="InterPro" id="IPR006563">
    <property type="entry name" value="POX_dom"/>
</dbReference>
<dbReference type="EMBL" id="JACEGQ020000009">
    <property type="protein sequence ID" value="KAH8499456.1"/>
    <property type="molecule type" value="Genomic_DNA"/>
</dbReference>
<organism evidence="11 12">
    <name type="scientific">Populus deltoides</name>
    <name type="common">Eastern poplar</name>
    <name type="synonym">Eastern cottonwood</name>
    <dbReference type="NCBI Taxonomy" id="3696"/>
    <lineage>
        <taxon>Eukaryota</taxon>
        <taxon>Viridiplantae</taxon>
        <taxon>Streptophyta</taxon>
        <taxon>Embryophyta</taxon>
        <taxon>Tracheophyta</taxon>
        <taxon>Spermatophyta</taxon>
        <taxon>Magnoliopsida</taxon>
        <taxon>eudicotyledons</taxon>
        <taxon>Gunneridae</taxon>
        <taxon>Pentapetalae</taxon>
        <taxon>rosids</taxon>
        <taxon>fabids</taxon>
        <taxon>Malpighiales</taxon>
        <taxon>Salicaceae</taxon>
        <taxon>Saliceae</taxon>
        <taxon>Populus</taxon>
    </lineage>
</organism>
<evidence type="ECO:0000313" key="11">
    <source>
        <dbReference type="EMBL" id="KAH8499456.1"/>
    </source>
</evidence>
<feature type="region of interest" description="Disordered" evidence="9">
    <location>
        <begin position="1"/>
        <end position="22"/>
    </location>
</feature>
<dbReference type="Gene3D" id="1.10.10.60">
    <property type="entry name" value="Homeodomain-like"/>
    <property type="match status" value="1"/>
</dbReference>
<keyword evidence="3" id="KW-0805">Transcription regulation</keyword>
<keyword evidence="7 8" id="KW-0539">Nucleus</keyword>
<dbReference type="CDD" id="cd00086">
    <property type="entry name" value="homeodomain"/>
    <property type="match status" value="1"/>
</dbReference>
<evidence type="ECO:0000256" key="8">
    <source>
        <dbReference type="PROSITE-ProRule" id="PRU00108"/>
    </source>
</evidence>
<dbReference type="SUPFAM" id="SSF46689">
    <property type="entry name" value="Homeodomain-like"/>
    <property type="match status" value="1"/>
</dbReference>
<evidence type="ECO:0000256" key="2">
    <source>
        <dbReference type="ARBA" id="ARBA00006454"/>
    </source>
</evidence>
<keyword evidence="12" id="KW-1185">Reference proteome</keyword>
<evidence type="ECO:0000259" key="10">
    <source>
        <dbReference type="PROSITE" id="PS50071"/>
    </source>
</evidence>
<feature type="region of interest" description="Disordered" evidence="9">
    <location>
        <begin position="739"/>
        <end position="764"/>
    </location>
</feature>
<dbReference type="AlphaFoldDB" id="A0A8T2Y2Z1"/>
<comment type="subcellular location">
    <subcellularLocation>
        <location evidence="1 8">Nucleus</location>
    </subcellularLocation>
</comment>
<evidence type="ECO:0000256" key="1">
    <source>
        <dbReference type="ARBA" id="ARBA00004123"/>
    </source>
</evidence>
<evidence type="ECO:0000256" key="7">
    <source>
        <dbReference type="ARBA" id="ARBA00023242"/>
    </source>
</evidence>
<dbReference type="InterPro" id="IPR001356">
    <property type="entry name" value="HD"/>
</dbReference>
<feature type="domain" description="Homeobox" evidence="10">
    <location>
        <begin position="625"/>
        <end position="688"/>
    </location>
</feature>
<feature type="compositionally biased region" description="Polar residues" evidence="9">
    <location>
        <begin position="708"/>
        <end position="725"/>
    </location>
</feature>
<dbReference type="FunFam" id="1.10.10.60:FF:000117">
    <property type="entry name" value="BEL1-like homeodomain protein 9"/>
    <property type="match status" value="1"/>
</dbReference>
<evidence type="ECO:0000256" key="4">
    <source>
        <dbReference type="ARBA" id="ARBA00023125"/>
    </source>
</evidence>
<dbReference type="GO" id="GO:0003677">
    <property type="term" value="F:DNA binding"/>
    <property type="evidence" value="ECO:0007669"/>
    <property type="project" value="UniProtKB-UniRule"/>
</dbReference>
<dbReference type="PROSITE" id="PS50071">
    <property type="entry name" value="HOMEOBOX_2"/>
    <property type="match status" value="1"/>
</dbReference>
<dbReference type="Pfam" id="PF07526">
    <property type="entry name" value="POX"/>
    <property type="match status" value="1"/>
</dbReference>
<comment type="caution">
    <text evidence="11">The sequence shown here is derived from an EMBL/GenBank/DDBJ whole genome shotgun (WGS) entry which is preliminary data.</text>
</comment>
<feature type="DNA-binding region" description="Homeobox" evidence="8">
    <location>
        <begin position="627"/>
        <end position="689"/>
    </location>
</feature>
<sequence length="835" mass="91925">METRSFRPESHVAQQSRRDKLRGQQSLTSVQYLDDYPNSMERISVNPGLSPDLVDVRNNRNDNTIYDSTMFSSEILNFATSSHVLSAPKVSIVDQELGAVPLNRPVLAEDSSFTGMTSHPVLSNFNASRKASSCDPQGCGNWRSLDSQQSYDLMVNYAGGSVGGERNQKPMFVGEVLSNNARVSNISTSRQYLMPGYNGNQNVQLPSTLRNTFGEISSEDSIKQLRVMQVPSLPPYQNAAQDVIPSGCFRPRMNERILHPSFVTESTASHFDNNGSTWMSRPLENYHHWSTGELGLVERTSDQEMMTITSDANTQGLSLSLSSINPPSKVEVTHFGEEYASEHLQLKVADRVSQESHQDSKFSKSSSLCALPKPSIITKSCGKSIHDIVGTSTHALRNTGPLGPFTGYATILKSSKFLKPAQQLLEEFSSRTGPKLTRTFEMSEDQVTALALADIVNEANENSGTNAKNYSGIPSSTFYCSNKASGGDDVGGSGGSCGSYGPEYQQKKAKLLFLQEEVCRRYKQYHQQMQMVASSFESVASLSAATPYVSLALKTVSSNFRSLKHGISDQLKLVTKALGDDLFSRNTVAVGSKGDTSTSRSIYMDQSIQKNKSGGVSVGYHEPQQHIWRPQRGLPERSVAILRAWLFEHFLHPYPTDTDKHMLATRTGLSRNQVSNWFINARVRVWKPMVEEIHMLETKGLAEISGKNDGNSAEGNIQSNDEQTSKKLGTNSMLNKQLDCSGIGSSGSSGEQLDEEQWSEGKRSRVEFQVPTTMDGSLMNFLPYQRSGIDNGGAVSLTLGLRQGIESAQHQIQLQQHNGQFKQSFGGQMIHDFVG</sequence>
<dbReference type="InterPro" id="IPR050224">
    <property type="entry name" value="TALE_homeobox"/>
</dbReference>
<dbReference type="SMART" id="SM00389">
    <property type="entry name" value="HOX"/>
    <property type="match status" value="1"/>
</dbReference>
<keyword evidence="5 8" id="KW-0371">Homeobox</keyword>
<evidence type="ECO:0000313" key="12">
    <source>
        <dbReference type="Proteomes" id="UP000807159"/>
    </source>
</evidence>
<dbReference type="PANTHER" id="PTHR11850">
    <property type="entry name" value="HOMEOBOX PROTEIN TRANSCRIPTION FACTORS"/>
    <property type="match status" value="1"/>
</dbReference>
<keyword evidence="6" id="KW-0804">Transcription</keyword>
<protein>
    <recommendedName>
        <fullName evidence="10">Homeobox domain-containing protein</fullName>
    </recommendedName>
</protein>
<name>A0A8T2Y2Z1_POPDE</name>
<evidence type="ECO:0000256" key="5">
    <source>
        <dbReference type="ARBA" id="ARBA00023155"/>
    </source>
</evidence>
<dbReference type="InterPro" id="IPR008422">
    <property type="entry name" value="KN_HD"/>
</dbReference>
<evidence type="ECO:0000256" key="6">
    <source>
        <dbReference type="ARBA" id="ARBA00023163"/>
    </source>
</evidence>